<feature type="compositionally biased region" description="Basic residues" evidence="6">
    <location>
        <begin position="84"/>
        <end position="105"/>
    </location>
</feature>
<keyword evidence="4 7" id="KW-1133">Transmembrane helix</keyword>
<evidence type="ECO:0000313" key="8">
    <source>
        <dbReference type="EMBL" id="CCX32736.1"/>
    </source>
</evidence>
<dbReference type="SUPFAM" id="SSF144083">
    <property type="entry name" value="Magnesium transport protein CorA, transmembrane region"/>
    <property type="match status" value="1"/>
</dbReference>
<dbReference type="Pfam" id="PF01544">
    <property type="entry name" value="CorA"/>
    <property type="match status" value="1"/>
</dbReference>
<dbReference type="InterPro" id="IPR045863">
    <property type="entry name" value="CorA_TM1_TM2"/>
</dbReference>
<gene>
    <name evidence="8" type="ORF">PCON_13587</name>
</gene>
<dbReference type="GO" id="GO:0010961">
    <property type="term" value="P:intracellular magnesium ion homeostasis"/>
    <property type="evidence" value="ECO:0007669"/>
    <property type="project" value="TreeGrafter"/>
</dbReference>
<evidence type="ECO:0000313" key="9">
    <source>
        <dbReference type="Proteomes" id="UP000018144"/>
    </source>
</evidence>
<dbReference type="FunFam" id="1.20.58.340:FF:000008">
    <property type="entry name" value="CorA family metal ion transporter"/>
    <property type="match status" value="1"/>
</dbReference>
<evidence type="ECO:0000256" key="6">
    <source>
        <dbReference type="SAM" id="MobiDB-lite"/>
    </source>
</evidence>
<dbReference type="Gene3D" id="1.20.58.340">
    <property type="entry name" value="Magnesium transport protein CorA, transmembrane region"/>
    <property type="match status" value="2"/>
</dbReference>
<accession>U4LVP8</accession>
<dbReference type="STRING" id="1076935.U4LVP8"/>
<dbReference type="AlphaFoldDB" id="U4LVP8"/>
<feature type="region of interest" description="Disordered" evidence="6">
    <location>
        <begin position="81"/>
        <end position="164"/>
    </location>
</feature>
<evidence type="ECO:0000256" key="4">
    <source>
        <dbReference type="ARBA" id="ARBA00022989"/>
    </source>
</evidence>
<dbReference type="OrthoDB" id="29879at2759"/>
<keyword evidence="3 7" id="KW-0812">Transmembrane</keyword>
<dbReference type="eggNOG" id="ENOG502QPTQ">
    <property type="taxonomic scope" value="Eukaryota"/>
</dbReference>
<keyword evidence="9" id="KW-1185">Reference proteome</keyword>
<dbReference type="GO" id="GO:0015095">
    <property type="term" value="F:magnesium ion transmembrane transporter activity"/>
    <property type="evidence" value="ECO:0007669"/>
    <property type="project" value="InterPro"/>
</dbReference>
<name>U4LVP8_PYROM</name>
<evidence type="ECO:0000256" key="5">
    <source>
        <dbReference type="ARBA" id="ARBA00023136"/>
    </source>
</evidence>
<protein>
    <submittedName>
        <fullName evidence="8">Similar to Putative metal ion transporter C27B12.12c acc. no. O13657</fullName>
    </submittedName>
</protein>
<dbReference type="InterPro" id="IPR044089">
    <property type="entry name" value="Alr1-like"/>
</dbReference>
<dbReference type="Gene3D" id="3.30.460.20">
    <property type="entry name" value="CorA soluble domain-like"/>
    <property type="match status" value="1"/>
</dbReference>
<sequence>MDTPRSESPSYMPAVPATELDDHRHQPHSLPRSNTVTSTFRPDLSQLHAAQLDRLGLDNEFAVHDDDDMLSPRCIDHAAVARKNSTRSRHSREARRSVRSSRSRRFSPASSRSPSPPNSVDAFADPETRRRERSNTMNSTMPDDLRLTLQRTNSRRPTFCESDDRIRTESDALKQAEEDVCFPPEDATTRGGFTIDFEDMEEFVLMKQARELDSKNPYFHPNLASRDEEYPSGDSASELHKDIDEKAAAAARSQQPSRLGNPDSEFSFFHSDLDTTVHASDFPGLLLDGQSFQDLFRGGKSVWWLDCLNPTTEEVNMLTKAFGVHPLTAEDIRMQETREKVELFKSYYFVCFRSFVQDKNSEDYMDPINVYMVVFREGILSFHFAAAKHSANVRKRIRMLRDYVNLSADWICYALIDDITDSFAPLITDIEKDTDAIEDAVFIARQDDYTKLLKRIGDCRKKTMSGMRLLGGKADVIKGFAKRCNEHYQITPRGEIGLYLGDIQDHILTMAGNLAHFEKMLSRSHANYLAQLSVDSIQANNKANEVLSKITTIATILVPLNLICGLFGMNVPVPGMESGSLAWFFGILGTIFLFCFVSFFAAKRWKFI</sequence>
<dbReference type="SUPFAM" id="SSF143865">
    <property type="entry name" value="CorA soluble domain-like"/>
    <property type="match status" value="1"/>
</dbReference>
<dbReference type="EMBL" id="HF935907">
    <property type="protein sequence ID" value="CCX32736.1"/>
    <property type="molecule type" value="Genomic_DNA"/>
</dbReference>
<dbReference type="PANTHER" id="PTHR21535">
    <property type="entry name" value="MAGNESIUM AND COBALT TRANSPORT PROTEIN/MITOCHONDRIAL IMPORT INNER MEMBRANE TRANSLOCASE SUBUNIT TIM8"/>
    <property type="match status" value="1"/>
</dbReference>
<feature type="transmembrane region" description="Helical" evidence="7">
    <location>
        <begin position="581"/>
        <end position="602"/>
    </location>
</feature>
<dbReference type="OMA" id="CNENYQV"/>
<proteinExistence type="inferred from homology"/>
<evidence type="ECO:0000256" key="1">
    <source>
        <dbReference type="ARBA" id="ARBA00004141"/>
    </source>
</evidence>
<dbReference type="InterPro" id="IPR045861">
    <property type="entry name" value="CorA_cytoplasmic_dom"/>
</dbReference>
<feature type="transmembrane region" description="Helical" evidence="7">
    <location>
        <begin position="550"/>
        <end position="569"/>
    </location>
</feature>
<dbReference type="FunFam" id="1.20.58.340:FF:000027">
    <property type="entry name" value="CorA family metal ion transporter (Eurofung)"/>
    <property type="match status" value="1"/>
</dbReference>
<feature type="region of interest" description="Disordered" evidence="6">
    <location>
        <begin position="1"/>
        <end position="42"/>
    </location>
</feature>
<dbReference type="CDD" id="cd12829">
    <property type="entry name" value="Alr1p-like"/>
    <property type="match status" value="1"/>
</dbReference>
<comment type="similarity">
    <text evidence="2">Belongs to the CorA metal ion transporter (MIT) (TC 1.A.35) family.</text>
</comment>
<reference evidence="8 9" key="1">
    <citation type="journal article" date="2013" name="PLoS Genet.">
        <title>The genome and development-dependent transcriptomes of Pyronema confluens: a window into fungal evolution.</title>
        <authorList>
            <person name="Traeger S."/>
            <person name="Altegoer F."/>
            <person name="Freitag M."/>
            <person name="Gabaldon T."/>
            <person name="Kempken F."/>
            <person name="Kumar A."/>
            <person name="Marcet-Houben M."/>
            <person name="Poggeler S."/>
            <person name="Stajich J.E."/>
            <person name="Nowrousian M."/>
        </authorList>
    </citation>
    <scope>NUCLEOTIDE SEQUENCE [LARGE SCALE GENOMIC DNA]</scope>
    <source>
        <strain evidence="9">CBS 100304</strain>
        <tissue evidence="8">Vegetative mycelium</tissue>
    </source>
</reference>
<organism evidence="8 9">
    <name type="scientific">Pyronema omphalodes (strain CBS 100304)</name>
    <name type="common">Pyronema confluens</name>
    <dbReference type="NCBI Taxonomy" id="1076935"/>
    <lineage>
        <taxon>Eukaryota</taxon>
        <taxon>Fungi</taxon>
        <taxon>Dikarya</taxon>
        <taxon>Ascomycota</taxon>
        <taxon>Pezizomycotina</taxon>
        <taxon>Pezizomycetes</taxon>
        <taxon>Pezizales</taxon>
        <taxon>Pyronemataceae</taxon>
        <taxon>Pyronema</taxon>
    </lineage>
</organism>
<comment type="subcellular location">
    <subcellularLocation>
        <location evidence="1">Membrane</location>
        <topology evidence="1">Multi-pass membrane protein</topology>
    </subcellularLocation>
</comment>
<dbReference type="PANTHER" id="PTHR21535:SF55">
    <property type="entry name" value="MAGNESIUM TRANSPORTER ALR1-RELATED"/>
    <property type="match status" value="1"/>
</dbReference>
<keyword evidence="5 7" id="KW-0472">Membrane</keyword>
<feature type="region of interest" description="Disordered" evidence="6">
    <location>
        <begin position="215"/>
        <end position="237"/>
    </location>
</feature>
<evidence type="ECO:0000256" key="7">
    <source>
        <dbReference type="SAM" id="Phobius"/>
    </source>
</evidence>
<evidence type="ECO:0000256" key="3">
    <source>
        <dbReference type="ARBA" id="ARBA00022692"/>
    </source>
</evidence>
<dbReference type="InterPro" id="IPR002523">
    <property type="entry name" value="MgTranspt_CorA/ZnTranspt_ZntB"/>
</dbReference>
<dbReference type="Proteomes" id="UP000018144">
    <property type="component" value="Unassembled WGS sequence"/>
</dbReference>
<evidence type="ECO:0000256" key="2">
    <source>
        <dbReference type="ARBA" id="ARBA00009765"/>
    </source>
</evidence>
<dbReference type="GO" id="GO:0005886">
    <property type="term" value="C:plasma membrane"/>
    <property type="evidence" value="ECO:0007669"/>
    <property type="project" value="TreeGrafter"/>
</dbReference>
<feature type="compositionally biased region" description="Polar residues" evidence="6">
    <location>
        <begin position="31"/>
        <end position="40"/>
    </location>
</feature>